<name>A0A250F281_CAPSP</name>
<feature type="transmembrane region" description="Helical" evidence="1">
    <location>
        <begin position="25"/>
        <end position="44"/>
    </location>
</feature>
<gene>
    <name evidence="2" type="ORF">CGC59_05950</name>
</gene>
<evidence type="ECO:0000313" key="2">
    <source>
        <dbReference type="EMBL" id="ATA79253.1"/>
    </source>
</evidence>
<proteinExistence type="predicted"/>
<dbReference type="RefSeq" id="WP_095898244.1">
    <property type="nucleotide sequence ID" value="NZ_CP022379.1"/>
</dbReference>
<evidence type="ECO:0000313" key="3">
    <source>
        <dbReference type="Proteomes" id="UP000217334"/>
    </source>
</evidence>
<dbReference type="Proteomes" id="UP000217334">
    <property type="component" value="Chromosome"/>
</dbReference>
<protein>
    <submittedName>
        <fullName evidence="2">Uncharacterized protein</fullName>
    </submittedName>
</protein>
<accession>A0A250F281</accession>
<evidence type="ECO:0000256" key="1">
    <source>
        <dbReference type="SAM" id="Phobius"/>
    </source>
</evidence>
<keyword evidence="1" id="KW-0472">Membrane</keyword>
<organism evidence="2 3">
    <name type="scientific">Capnocytophaga sputigena</name>
    <dbReference type="NCBI Taxonomy" id="1019"/>
    <lineage>
        <taxon>Bacteria</taxon>
        <taxon>Pseudomonadati</taxon>
        <taxon>Bacteroidota</taxon>
        <taxon>Flavobacteriia</taxon>
        <taxon>Flavobacteriales</taxon>
        <taxon>Flavobacteriaceae</taxon>
        <taxon>Capnocytophaga</taxon>
    </lineage>
</organism>
<keyword evidence="1" id="KW-0812">Transmembrane</keyword>
<reference evidence="3" key="1">
    <citation type="submission" date="2017-06" db="EMBL/GenBank/DDBJ databases">
        <title>Capnocytophaga spp. assemblies.</title>
        <authorList>
            <person name="Gulvik C.A."/>
        </authorList>
    </citation>
    <scope>NUCLEOTIDE SEQUENCE [LARGE SCALE GENOMIC DNA]</scope>
    <source>
        <strain evidence="3">H4486</strain>
    </source>
</reference>
<dbReference type="GeneID" id="78163637"/>
<dbReference type="EMBL" id="CP022383">
    <property type="protein sequence ID" value="ATA79253.1"/>
    <property type="molecule type" value="Genomic_DNA"/>
</dbReference>
<sequence length="61" mass="7018">MWILAIFSAVCLIYSLTTKDKKNRLVFSVAFTIIMLFEIGYQLGKDRVKIDNASTEMTLKQ</sequence>
<keyword evidence="1" id="KW-1133">Transmembrane helix</keyword>
<dbReference type="AlphaFoldDB" id="A0A250F281"/>